<feature type="transmembrane region" description="Helical" evidence="2">
    <location>
        <begin position="97"/>
        <end position="115"/>
    </location>
</feature>
<dbReference type="PANTHER" id="PTHR43318">
    <property type="entry name" value="UDP-N-ACETYLGLUCOSAMINE 4,6-DEHYDRATASE"/>
    <property type="match status" value="1"/>
</dbReference>
<dbReference type="PANTHER" id="PTHR43318:SF1">
    <property type="entry name" value="POLYSACCHARIDE BIOSYNTHESIS PROTEIN EPSC-RELATED"/>
    <property type="match status" value="1"/>
</dbReference>
<feature type="transmembrane region" description="Helical" evidence="2">
    <location>
        <begin position="73"/>
        <end position="91"/>
    </location>
</feature>
<keyword evidence="2" id="KW-1133">Transmembrane helix</keyword>
<dbReference type="Pfam" id="PF02719">
    <property type="entry name" value="Polysacc_synt_2"/>
    <property type="match status" value="1"/>
</dbReference>
<dbReference type="EMBL" id="QDKL01000002">
    <property type="protein sequence ID" value="RZF21647.1"/>
    <property type="molecule type" value="Genomic_DNA"/>
</dbReference>
<keyword evidence="2" id="KW-0812">Transmembrane</keyword>
<evidence type="ECO:0000313" key="4">
    <source>
        <dbReference type="EMBL" id="RZF21647.1"/>
    </source>
</evidence>
<name>A0ABY0IFC1_9BACT</name>
<keyword evidence="5" id="KW-1185">Reference proteome</keyword>
<dbReference type="InterPro" id="IPR036291">
    <property type="entry name" value="NAD(P)-bd_dom_sf"/>
</dbReference>
<dbReference type="SUPFAM" id="SSF51735">
    <property type="entry name" value="NAD(P)-binding Rossmann-fold domains"/>
    <property type="match status" value="1"/>
</dbReference>
<organism evidence="4 5">
    <name type="scientific">Halobacteriovorax vibrionivorans</name>
    <dbReference type="NCBI Taxonomy" id="2152716"/>
    <lineage>
        <taxon>Bacteria</taxon>
        <taxon>Pseudomonadati</taxon>
        <taxon>Bdellovibrionota</taxon>
        <taxon>Bacteriovoracia</taxon>
        <taxon>Bacteriovoracales</taxon>
        <taxon>Halobacteriovoraceae</taxon>
        <taxon>Halobacteriovorax</taxon>
    </lineage>
</organism>
<feature type="transmembrane region" description="Helical" evidence="2">
    <location>
        <begin position="14"/>
        <end position="35"/>
    </location>
</feature>
<dbReference type="Pfam" id="PF13727">
    <property type="entry name" value="CoA_binding_3"/>
    <property type="match status" value="1"/>
</dbReference>
<comment type="similarity">
    <text evidence="1">Belongs to the polysaccharide synthase family.</text>
</comment>
<dbReference type="InterPro" id="IPR051203">
    <property type="entry name" value="Polysaccharide_Synthase-Rel"/>
</dbReference>
<proteinExistence type="inferred from homology"/>
<feature type="domain" description="Polysaccharide biosynthesis protein CapD-like" evidence="3">
    <location>
        <begin position="259"/>
        <end position="539"/>
    </location>
</feature>
<keyword evidence="2" id="KW-0472">Membrane</keyword>
<evidence type="ECO:0000313" key="5">
    <source>
        <dbReference type="Proteomes" id="UP000443582"/>
    </source>
</evidence>
<evidence type="ECO:0000256" key="1">
    <source>
        <dbReference type="ARBA" id="ARBA00007430"/>
    </source>
</evidence>
<protein>
    <submittedName>
        <fullName evidence="4">Polysaccharide biosynthesis protein</fullName>
    </submittedName>
</protein>
<evidence type="ECO:0000259" key="3">
    <source>
        <dbReference type="Pfam" id="PF02719"/>
    </source>
</evidence>
<dbReference type="CDD" id="cd05237">
    <property type="entry name" value="UDP_invert_4-6DH_SDR_e"/>
    <property type="match status" value="1"/>
</dbReference>
<comment type="caution">
    <text evidence="4">The sequence shown here is derived from an EMBL/GenBank/DDBJ whole genome shotgun (WGS) entry which is preliminary data.</text>
</comment>
<accession>A0ABY0IFC1</accession>
<dbReference type="InterPro" id="IPR003869">
    <property type="entry name" value="Polysac_CapD-like"/>
</dbReference>
<gene>
    <name evidence="4" type="ORF">DAY19_08130</name>
</gene>
<sequence>MSGVFVSFSYVVNIFFRPVLDLLIINTYLVVLGLVRQESFFDNYLEFTSLFIFFSVVTQSNLDSWRHTTPFSILRAATALTATCFSLHFVFNVDQQFLFSLYSVSLVTMLISRIVRKLIFENANNHNFQRTLIIGSDKKAVSLANHVNKETHNIVGFVDDFDVNLVKGKFKVLGKIENLKEVIQEFKIKEVIIIDCNYFNKSKLIKDVCNELSVTISEANLFSGQNFKINKLELNSLLGREPKEVDLSDLAVSIGSAKVCVTGAGGSIGSELVRQLTLMQPEEIVLIENCEYNLFKITNEVKALNLEDTKIIPRMIDITNMEALRSCFQTSCPDYIFHAAAYKHVALVESNPKEAIVNNVLGTKNLLDLSKEFPIKSFILISTDKAVNPTSVMGATKRLCEILLACYAKESSCEYRAVRFGNVLGSSGSLIPIVMDQILNNEKVTITDIRMKRYFMTIPEAVGLVLNSLTVSENASLCVLKMGDPIRIIDIVERLAKTMGKTLDSLNIVFTGMKKGEKLFEELYLTGEEHQTSHDDIVTLPNCDCGSNVDDEISRKMLMKRINEIILAAIENDQNCILEMSQLINETNNTINNKSGFIVQLGEAG</sequence>
<dbReference type="Proteomes" id="UP000443582">
    <property type="component" value="Unassembled WGS sequence"/>
</dbReference>
<reference evidence="5" key="1">
    <citation type="journal article" date="2019" name="Int. J. Syst. Evol. Microbiol.">
        <title>Halobacteriovorax valvorus sp. nov., a novel prokaryotic predator isolated from coastal seawater of China.</title>
        <authorList>
            <person name="Chen M.-X."/>
        </authorList>
    </citation>
    <scope>NUCLEOTIDE SEQUENCE [LARGE SCALE GENOMIC DNA]</scope>
    <source>
        <strain evidence="5">BL9</strain>
    </source>
</reference>
<dbReference type="Gene3D" id="3.40.50.720">
    <property type="entry name" value="NAD(P)-binding Rossmann-like Domain"/>
    <property type="match status" value="2"/>
</dbReference>
<evidence type="ECO:0000256" key="2">
    <source>
        <dbReference type="SAM" id="Phobius"/>
    </source>
</evidence>